<dbReference type="PANTHER" id="PTHR42784:SF1">
    <property type="entry name" value="PYRANOSE 2-OXIDASE"/>
    <property type="match status" value="1"/>
</dbReference>
<organism evidence="9 10">
    <name type="scientific">Steroidobacter agaridevorans</name>
    <dbReference type="NCBI Taxonomy" id="2695856"/>
    <lineage>
        <taxon>Bacteria</taxon>
        <taxon>Pseudomonadati</taxon>
        <taxon>Pseudomonadota</taxon>
        <taxon>Gammaproteobacteria</taxon>
        <taxon>Steroidobacterales</taxon>
        <taxon>Steroidobacteraceae</taxon>
        <taxon>Steroidobacter</taxon>
    </lineage>
</organism>
<comment type="cofactor">
    <cofactor evidence="1">
        <name>FAD</name>
        <dbReference type="ChEBI" id="CHEBI:57692"/>
    </cofactor>
</comment>
<keyword evidence="4" id="KW-0274">FAD</keyword>
<evidence type="ECO:0000256" key="4">
    <source>
        <dbReference type="ARBA" id="ARBA00022827"/>
    </source>
</evidence>
<sequence length="559" mass="62786">MARANTFDAIVVGSGMSGGWAAKELTERGLKTLVLERGRNLRHIVDYRTALQDPWQLPHYNRPSQQDRAAQPIQSTLYLYDQSTKQHFVNDLEHPYAQAQPFNWYRGSHVGGRSLMWARHVFRYSDLDFEANLREGTGVDWPIRYADIAPWYEHVERFIGASGENAGLPQLPDQVLQPAFEMNAFEKHIRSRFAAKFTDRKLICSATAVLSREHNGRGPCQGRNQCARGCPFSAYFSSNGVTLPAAAATGRLTLQPDSIVHSLIYDDSKRRVTGVRVIDARTKQTTEYSARVVFLCASTLGSTAILLNSRSSRFPNGLGNDSGVLGHYLMDHHNGGGAVGSFSQLSDRYYRGRRSTSMYIPRFRNVAHREKSFMRGYGYEVYTSRQNWTRGLESAGFGAAFKNEITRPGKWQVYMEGYGETLPYKDNRVWLDPDRPDPWGLPTINVSMSYRDNERRMSEQMMADAVEMLKAADVEEVSGFNRETVPGSVIHEMGTARMGRDPKTSVLDMHNQVHAVPNVFVTDGSCMVSSPTQNPSLTYMALTARASAYAVERLGKGEI</sequence>
<dbReference type="Pfam" id="PF00732">
    <property type="entry name" value="GMC_oxred_N"/>
    <property type="match status" value="1"/>
</dbReference>
<dbReference type="InterPro" id="IPR036188">
    <property type="entry name" value="FAD/NAD-bd_sf"/>
</dbReference>
<dbReference type="SUPFAM" id="SSF54373">
    <property type="entry name" value="FAD-linked reductases, C-terminal domain"/>
    <property type="match status" value="1"/>
</dbReference>
<dbReference type="SUPFAM" id="SSF51905">
    <property type="entry name" value="FAD/NAD(P)-binding domain"/>
    <property type="match status" value="1"/>
</dbReference>
<feature type="domain" description="Glucose-methanol-choline oxidoreductase C-terminal" evidence="8">
    <location>
        <begin position="423"/>
        <end position="542"/>
    </location>
</feature>
<dbReference type="EMBL" id="BLJN01000002">
    <property type="protein sequence ID" value="GFE80085.1"/>
    <property type="molecule type" value="Genomic_DNA"/>
</dbReference>
<keyword evidence="10" id="KW-1185">Reference proteome</keyword>
<dbReference type="Pfam" id="PF05199">
    <property type="entry name" value="GMC_oxred_C"/>
    <property type="match status" value="1"/>
</dbReference>
<keyword evidence="3" id="KW-0285">Flavoprotein</keyword>
<accession>A0A829YAK4</accession>
<dbReference type="InterPro" id="IPR003953">
    <property type="entry name" value="FAD-dep_OxRdtase_2_FAD-bd"/>
</dbReference>
<dbReference type="Gene3D" id="3.50.50.60">
    <property type="entry name" value="FAD/NAD(P)-binding domain"/>
    <property type="match status" value="2"/>
</dbReference>
<dbReference type="InterPro" id="IPR000172">
    <property type="entry name" value="GMC_OxRdtase_N"/>
</dbReference>
<gene>
    <name evidence="9" type="ORF">GCM10011487_20850</name>
</gene>
<feature type="domain" description="FAD-dependent oxidoreductase 2 FAD-binding" evidence="7">
    <location>
        <begin position="8"/>
        <end position="47"/>
    </location>
</feature>
<evidence type="ECO:0000313" key="10">
    <source>
        <dbReference type="Proteomes" id="UP000445000"/>
    </source>
</evidence>
<keyword evidence="5" id="KW-0560">Oxidoreductase</keyword>
<dbReference type="RefSeq" id="WP_161811815.1">
    <property type="nucleotide sequence ID" value="NZ_BLJN01000002.1"/>
</dbReference>
<proteinExistence type="inferred from homology"/>
<feature type="domain" description="Glucose-methanol-choline oxidoreductase N-terminal" evidence="6">
    <location>
        <begin position="71"/>
        <end position="332"/>
    </location>
</feature>
<dbReference type="Proteomes" id="UP000445000">
    <property type="component" value="Unassembled WGS sequence"/>
</dbReference>
<evidence type="ECO:0000256" key="1">
    <source>
        <dbReference type="ARBA" id="ARBA00001974"/>
    </source>
</evidence>
<dbReference type="Pfam" id="PF00890">
    <property type="entry name" value="FAD_binding_2"/>
    <property type="match status" value="1"/>
</dbReference>
<comment type="caution">
    <text evidence="9">The sequence shown here is derived from an EMBL/GenBank/DDBJ whole genome shotgun (WGS) entry which is preliminary data.</text>
</comment>
<evidence type="ECO:0000259" key="8">
    <source>
        <dbReference type="Pfam" id="PF05199"/>
    </source>
</evidence>
<dbReference type="GO" id="GO:0050660">
    <property type="term" value="F:flavin adenine dinucleotide binding"/>
    <property type="evidence" value="ECO:0007669"/>
    <property type="project" value="InterPro"/>
</dbReference>
<evidence type="ECO:0000256" key="3">
    <source>
        <dbReference type="ARBA" id="ARBA00022630"/>
    </source>
</evidence>
<evidence type="ECO:0000256" key="2">
    <source>
        <dbReference type="ARBA" id="ARBA00010790"/>
    </source>
</evidence>
<evidence type="ECO:0000259" key="6">
    <source>
        <dbReference type="Pfam" id="PF00732"/>
    </source>
</evidence>
<name>A0A829YAK4_9GAMM</name>
<dbReference type="GO" id="GO:0016614">
    <property type="term" value="F:oxidoreductase activity, acting on CH-OH group of donors"/>
    <property type="evidence" value="ECO:0007669"/>
    <property type="project" value="InterPro"/>
</dbReference>
<reference evidence="10" key="1">
    <citation type="submission" date="2020-01" db="EMBL/GenBank/DDBJ databases">
        <title>'Steroidobacter agaridevorans' sp. nov., agar-degrading bacteria isolated from rhizosphere soils.</title>
        <authorList>
            <person name="Ikenaga M."/>
            <person name="Kataoka M."/>
            <person name="Murouchi A."/>
            <person name="Katsuragi S."/>
            <person name="Sakai M."/>
        </authorList>
    </citation>
    <scope>NUCLEOTIDE SEQUENCE [LARGE SCALE GENOMIC DNA]</scope>
    <source>
        <strain evidence="10">YU21-B</strain>
    </source>
</reference>
<dbReference type="AlphaFoldDB" id="A0A829YAK4"/>
<protein>
    <submittedName>
        <fullName evidence="9">GMC family oxidoreductase</fullName>
    </submittedName>
</protein>
<dbReference type="InterPro" id="IPR051473">
    <property type="entry name" value="P2Ox-like"/>
</dbReference>
<comment type="similarity">
    <text evidence="2">Belongs to the GMC oxidoreductase family.</text>
</comment>
<dbReference type="InterPro" id="IPR007867">
    <property type="entry name" value="GMC_OxRtase_C"/>
</dbReference>
<evidence type="ECO:0000259" key="7">
    <source>
        <dbReference type="Pfam" id="PF00890"/>
    </source>
</evidence>
<dbReference type="PANTHER" id="PTHR42784">
    <property type="entry name" value="PYRANOSE 2-OXIDASE"/>
    <property type="match status" value="1"/>
</dbReference>
<evidence type="ECO:0000313" key="9">
    <source>
        <dbReference type="EMBL" id="GFE80085.1"/>
    </source>
</evidence>
<evidence type="ECO:0000256" key="5">
    <source>
        <dbReference type="ARBA" id="ARBA00023002"/>
    </source>
</evidence>